<evidence type="ECO:0000256" key="2">
    <source>
        <dbReference type="ARBA" id="ARBA00022737"/>
    </source>
</evidence>
<evidence type="ECO:0000259" key="10">
    <source>
        <dbReference type="PROSITE" id="PS51192"/>
    </source>
</evidence>
<dbReference type="InterPro" id="IPR016024">
    <property type="entry name" value="ARM-type_fold"/>
</dbReference>
<dbReference type="GO" id="GO:0005634">
    <property type="term" value="C:nucleus"/>
    <property type="evidence" value="ECO:0007669"/>
    <property type="project" value="UniProtKB-SubCell"/>
</dbReference>
<evidence type="ECO:0000313" key="12">
    <source>
        <dbReference type="EMBL" id="JAV47788.1"/>
    </source>
</evidence>
<feature type="region of interest" description="Disordered" evidence="9">
    <location>
        <begin position="635"/>
        <end position="657"/>
    </location>
</feature>
<dbReference type="GO" id="GO:0003677">
    <property type="term" value="F:DNA binding"/>
    <property type="evidence" value="ECO:0007669"/>
    <property type="project" value="UniProtKB-KW"/>
</dbReference>
<reference evidence="12" key="1">
    <citation type="submission" date="2016-11" db="EMBL/GenBank/DDBJ databases">
        <title>Venom-gland transcriptomics and venom proteomics of the black-back scorpion (Hadrurus spadix) reveal detectability challenges and an unexplored realm of animal toxin diversity.</title>
        <authorList>
            <person name="Rokyta D.R."/>
            <person name="Ward M.J."/>
        </authorList>
    </citation>
    <scope>NUCLEOTIDE SEQUENCE</scope>
    <source>
        <tissue evidence="12">Venom gland</tissue>
    </source>
</reference>
<dbReference type="Pfam" id="PF12054">
    <property type="entry name" value="DUF3535"/>
    <property type="match status" value="1"/>
</dbReference>
<dbReference type="InterPro" id="IPR022707">
    <property type="entry name" value="Mot1_central_dom"/>
</dbReference>
<dbReference type="Gene3D" id="1.25.10.10">
    <property type="entry name" value="Leucine-rich Repeat Variant"/>
    <property type="match status" value="2"/>
</dbReference>
<dbReference type="PANTHER" id="PTHR36498">
    <property type="entry name" value="TATA-BINDING PROTEIN-ASSOCIATED FACTOR 172"/>
    <property type="match status" value="1"/>
</dbReference>
<evidence type="ECO:0000259" key="11">
    <source>
        <dbReference type="PROSITE" id="PS51194"/>
    </source>
</evidence>
<name>A0A1W7R9G5_9SCOR</name>
<keyword evidence="3" id="KW-0547">Nucleotide-binding</keyword>
<dbReference type="GO" id="GO:0004386">
    <property type="term" value="F:helicase activity"/>
    <property type="evidence" value="ECO:0007669"/>
    <property type="project" value="UniProtKB-KW"/>
</dbReference>
<dbReference type="InterPro" id="IPR027417">
    <property type="entry name" value="P-loop_NTPase"/>
</dbReference>
<dbReference type="GO" id="GO:0005524">
    <property type="term" value="F:ATP binding"/>
    <property type="evidence" value="ECO:0007669"/>
    <property type="project" value="UniProtKB-KW"/>
</dbReference>
<dbReference type="Gene3D" id="3.40.50.300">
    <property type="entry name" value="P-loop containing nucleotide triphosphate hydrolases"/>
    <property type="match status" value="1"/>
</dbReference>
<organism evidence="12">
    <name type="scientific">Hadrurus spadix</name>
    <dbReference type="NCBI Taxonomy" id="141984"/>
    <lineage>
        <taxon>Eukaryota</taxon>
        <taxon>Metazoa</taxon>
        <taxon>Ecdysozoa</taxon>
        <taxon>Arthropoda</taxon>
        <taxon>Chelicerata</taxon>
        <taxon>Arachnida</taxon>
        <taxon>Scorpiones</taxon>
        <taxon>Iurida</taxon>
        <taxon>Iuroidea</taxon>
        <taxon>Hadrurus</taxon>
    </lineage>
</organism>
<dbReference type="InterPro" id="IPR057546">
    <property type="entry name" value="HEAT_GCN1"/>
</dbReference>
<dbReference type="Pfam" id="PF00176">
    <property type="entry name" value="SNF2-rel_dom"/>
    <property type="match status" value="1"/>
</dbReference>
<evidence type="ECO:0000256" key="6">
    <source>
        <dbReference type="ARBA" id="ARBA00022840"/>
    </source>
</evidence>
<evidence type="ECO:0000256" key="4">
    <source>
        <dbReference type="ARBA" id="ARBA00022801"/>
    </source>
</evidence>
<dbReference type="PANTHER" id="PTHR36498:SF1">
    <property type="entry name" value="TATA-BINDING PROTEIN-ASSOCIATED FACTOR 172"/>
    <property type="match status" value="1"/>
</dbReference>
<dbReference type="SUPFAM" id="SSF52540">
    <property type="entry name" value="P-loop containing nucleoside triphosphate hydrolases"/>
    <property type="match status" value="2"/>
</dbReference>
<dbReference type="Gene3D" id="3.40.50.10810">
    <property type="entry name" value="Tandem AAA-ATPase domain"/>
    <property type="match status" value="1"/>
</dbReference>
<dbReference type="InterPro" id="IPR011989">
    <property type="entry name" value="ARM-like"/>
</dbReference>
<dbReference type="FunFam" id="3.40.50.300:FF:000428">
    <property type="entry name" value="TATA-binding protein-associated factor 172"/>
    <property type="match status" value="1"/>
</dbReference>
<dbReference type="SMART" id="SM00487">
    <property type="entry name" value="DEXDc"/>
    <property type="match status" value="1"/>
</dbReference>
<dbReference type="InterPro" id="IPR014001">
    <property type="entry name" value="Helicase_ATP-bd"/>
</dbReference>
<dbReference type="SMART" id="SM00490">
    <property type="entry name" value="HELICc"/>
    <property type="match status" value="1"/>
</dbReference>
<dbReference type="CDD" id="cd17999">
    <property type="entry name" value="DEXHc_Mot1"/>
    <property type="match status" value="1"/>
</dbReference>
<dbReference type="InterPro" id="IPR044078">
    <property type="entry name" value="Mot1_ATP-bd"/>
</dbReference>
<keyword evidence="7" id="KW-0238">DNA-binding</keyword>
<evidence type="ECO:0000256" key="1">
    <source>
        <dbReference type="ARBA" id="ARBA00004123"/>
    </source>
</evidence>
<dbReference type="EMBL" id="GFAH01000601">
    <property type="protein sequence ID" value="JAV47788.1"/>
    <property type="molecule type" value="Transcribed_RNA"/>
</dbReference>
<feature type="domain" description="Helicase C-terminal" evidence="11">
    <location>
        <begin position="1630"/>
        <end position="1783"/>
    </location>
</feature>
<dbReference type="PROSITE" id="PS51192">
    <property type="entry name" value="HELICASE_ATP_BIND_1"/>
    <property type="match status" value="1"/>
</dbReference>
<sequence>MSSRLDRLFLLLDTGSSPITRKAAALQLGEVQKLHPHELCNLLSKVRHYLHSTSWDTRIAAGQAIEAIISNVPQWHPVESNIKQENKGDGESISLAGRMKFAEFDIHKVMQNGSDLLASEGKEFDNDFRGGLDYKEKLAKQRQLLNKRLGLGMAEHLGLDTNEIFSNEDLEIKEVKQENKNKQALEVVFRAEVSHIPSISVSHELKCKRRQRSYSKQKSKENCNTERKSVNTESEEPCLKKQKCTKNSVLVEQTTVEENVLLDTSSDNQILWEESNEWPFESFCDELAQDLFNPSWEIRHGAATALREIVRLHGTGAGKTTETLKDQMELVNQLWLEDMALRLLCVLALDKFGDYISDQVVAPVRETCAQALGVVLSLMQCPGVEGVLQFILELLKCQEWEARHGGLLGLKYLLAVRMDMTAELIPSVFDLVCQGLQDPVDDVSAVAAAALVPVTDAIIQVLPQKVPYIVSSLWDALLDLDDLTASTSSILMLLSSLLSYPHLSNSATMASLAELVPRLWPFLSHSSSGVRKSVLQALVTLTANTHSEICAEWLPAVISDALRLIYQRCLTEYSADILELLYKVWFQIITSAPIFTLLHSACPYLNVWLCFLMHPSGMAIDSTSNSSWLEIQHKHKERNQSRGRRLSSSDVKDGTESQHYIGGVESLTENHLKREVYVMRARCMAARFLGLLLCYITKQLPPSYISSESELPLEAISKILIFHLISKSALQRIATALVLTSWAQFEEKESRCPLSVKSKCIECLSENIYYDEMTLLFARMQQECRSFIALLKHHTLSLDSMFQSSNVLSIEQAMSLTTTTFQSAILQSKLKPRILESLEEKRKALQKCIAHVSHEQISLSTKVQASLAGALISMHYLPEKLNPVIRPLMDSVKREENEQLQSSSACHLVKLLDKCAERTPSPNAKIIKNLISFLCADSSYTPSITGYKGKGGSDSSIGNPGESSPFKYSGILSLVNMQKTAEKMTIRRSNSVPKNKCISNSEICFEDVPEIDDEIQRQNELQRRGATIALSEATKYFGADLPQKLPSLWEIMFHILKTTLDPENFDANSFMENDSVAQELLISLQVLEVIGPSLHDTLHIELECVLPHICCCLDIPYSACRHMAARCLGMMSKVITSATIQIVLNKVLRTLGATDNDVQRQGAVEALSCIIDTMNLDIVPYIVLLIVPMLGRMSDQNENVRLMATHCFASLIRLMPLEGGVKDPPNLSPELVQRKAKERDFLEQLIDSKRLAKFEVPVQINAELRSYQQDGVNWLYFLNKYKLHGILCDDMGLGKTLQSLCILAGDHYIQEKEYQTTKSPDSKPLPSIVICPPTLTGHWVYEVEKFIPPECLLPLHYTGPPAERIRLRQKAKTYNLIIASYDIVRNDIDFFGSLHWNYCVLDEGHIIKNGKTKLAKAIKQLSANHRLILTGTPIQNNVLELWSLFDFLMPGFLGTEKQFTACYSKPILQSRDAKSSSKEQEAGVLAMESLHRQVLPFLLRRRKDDVLKDLPPKIIQDYYCELSYLQIQLYEDFAKSQARHNLENTLSDDEPSGTFGTSHIFQALQYLRKVCNHPKLVLTPQHPEYDRVISQLKQHNTTLADIQHAAKLTALRQLLLDCGIGTTSLGNSTGPEPVVSQHRALIFCQLKSMLDILEIDLFKTHMPNVSYLRLDGSIPPGSRHTVVHRFNADPSIDVLLLTTQVGGLGLNLTGADTVIFVEHDWNPMKDLQAMDRAHRIGQKKVVNVYRLVTRGTLEEKIMGLQKFKLTIANTVISQDNSSLHTMGTEQLLDLFSLGHTKKLEESMDSNPKGKGIKAVLETLPELWGTDQYETEYDLDNFMQSLKNAG</sequence>
<keyword evidence="8" id="KW-0539">Nucleus</keyword>
<dbReference type="InterPro" id="IPR038718">
    <property type="entry name" value="SNF2-like_sf"/>
</dbReference>
<feature type="compositionally biased region" description="Basic residues" evidence="9">
    <location>
        <begin position="635"/>
        <end position="645"/>
    </location>
</feature>
<feature type="domain" description="Helicase ATP-binding" evidence="10">
    <location>
        <begin position="1276"/>
        <end position="1451"/>
    </location>
</feature>
<dbReference type="InterPro" id="IPR044972">
    <property type="entry name" value="Mot1"/>
</dbReference>
<evidence type="ECO:0000256" key="8">
    <source>
        <dbReference type="ARBA" id="ARBA00023242"/>
    </source>
</evidence>
<keyword evidence="5" id="KW-0347">Helicase</keyword>
<protein>
    <submittedName>
        <fullName evidence="12">TATA-binding protein-associated factor 172</fullName>
    </submittedName>
</protein>
<proteinExistence type="predicted"/>
<evidence type="ECO:0000256" key="3">
    <source>
        <dbReference type="ARBA" id="ARBA00022741"/>
    </source>
</evidence>
<comment type="subcellular location">
    <subcellularLocation>
        <location evidence="1">Nucleus</location>
    </subcellularLocation>
</comment>
<dbReference type="SUPFAM" id="SSF48371">
    <property type="entry name" value="ARM repeat"/>
    <property type="match status" value="1"/>
</dbReference>
<dbReference type="Pfam" id="PF00271">
    <property type="entry name" value="Helicase_C"/>
    <property type="match status" value="1"/>
</dbReference>
<evidence type="ECO:0000256" key="7">
    <source>
        <dbReference type="ARBA" id="ARBA00023125"/>
    </source>
</evidence>
<keyword evidence="4" id="KW-0378">Hydrolase</keyword>
<dbReference type="GO" id="GO:0017025">
    <property type="term" value="F:TBP-class protein binding"/>
    <property type="evidence" value="ECO:0007669"/>
    <property type="project" value="InterPro"/>
</dbReference>
<dbReference type="CDD" id="cd18793">
    <property type="entry name" value="SF2_C_SNF"/>
    <property type="match status" value="1"/>
</dbReference>
<dbReference type="GO" id="GO:0016887">
    <property type="term" value="F:ATP hydrolysis activity"/>
    <property type="evidence" value="ECO:0007669"/>
    <property type="project" value="InterPro"/>
</dbReference>
<dbReference type="Pfam" id="PF23271">
    <property type="entry name" value="HEAT_GCN1"/>
    <property type="match status" value="1"/>
</dbReference>
<accession>A0A1W7R9G5</accession>
<evidence type="ECO:0000256" key="9">
    <source>
        <dbReference type="SAM" id="MobiDB-lite"/>
    </source>
</evidence>
<dbReference type="FunFam" id="3.40.50.10810:FF:000009">
    <property type="entry name" value="B-TFIID TATA-box-binding protein-associated factor 1"/>
    <property type="match status" value="1"/>
</dbReference>
<keyword evidence="6" id="KW-0067">ATP-binding</keyword>
<dbReference type="InterPro" id="IPR000330">
    <property type="entry name" value="SNF2_N"/>
</dbReference>
<evidence type="ECO:0000256" key="5">
    <source>
        <dbReference type="ARBA" id="ARBA00022806"/>
    </source>
</evidence>
<dbReference type="PROSITE" id="PS51194">
    <property type="entry name" value="HELICASE_CTER"/>
    <property type="match status" value="1"/>
</dbReference>
<dbReference type="InterPro" id="IPR049730">
    <property type="entry name" value="SNF2/RAD54-like_C"/>
</dbReference>
<dbReference type="InterPro" id="IPR001650">
    <property type="entry name" value="Helicase_C-like"/>
</dbReference>
<keyword evidence="2" id="KW-0677">Repeat</keyword>